<dbReference type="SUPFAM" id="SSF58087">
    <property type="entry name" value="Variant surface glycoprotein (N-terminal domain)"/>
    <property type="match status" value="1"/>
</dbReference>
<dbReference type="GO" id="GO:0042783">
    <property type="term" value="P:symbiont-mediated evasion of host immune response"/>
    <property type="evidence" value="ECO:0007669"/>
    <property type="project" value="InterPro"/>
</dbReference>
<dbReference type="InterPro" id="IPR001812">
    <property type="entry name" value="Trypano_VSG_A_N_dom"/>
</dbReference>
<sequence>MLATWTLCALLAVSAGQAASQGALGKDKWKPLADFSKTLEKMPGRILTIAKQNINYINSLAVNAAQAEVAAEAEQDAEQARAWAAIAETLRHLQAQQAAETEAKTTTAITAIARGEFLRGHIAEFFKVTTAASGGESKGCLSTNSGGGNANNVKQSIDALGTDAPSVEHATFAQQENDLPELTADGFTQLTAGQGVVDDSLTGGTECNLFKGASAGLMTGTQIAQAVPFARGWFSKSHTSDTTAVNVDATKFSSSTESAKHAAIGLYKQAWEAIKEVQPSTALVMSGIDGKQLEGLKTNAAFKKAVKRHLLNNAEQYKPSEDAAINEKIASVYGAQQSEFTARFWGKLDAINIDEAVSGKPQTKLAQLRDLEGLARALNYYITKKAADLTEVVGQLKKKGVCSETKEGADSTCSKLIDAVTCTASPICSYNETEKDTTKKCKFNETKASASGVPVTQTQTGATSAASDRCTKHKDKPNCEKENEGQKPGEKAKCGWIEEKCRDSSFLLNKQFALSMVSAAFVALLF</sequence>
<reference evidence="12" key="1">
    <citation type="journal article" date="2013" name="PLoS Pathog.">
        <title>Mosaic VSGs and the Scale of Trypanosoma brucei Antigenic Variation.</title>
        <authorList>
            <person name="Hall J.P."/>
            <person name="Wang H."/>
            <person name="Barry J.D."/>
        </authorList>
    </citation>
    <scope>NUCLEOTIDE SEQUENCE</scope>
    <source>
        <strain evidence="12">TREU927/4 GUTat 10.1</strain>
    </source>
</reference>
<evidence type="ECO:0000256" key="9">
    <source>
        <dbReference type="SAM" id="SignalP"/>
    </source>
</evidence>
<keyword evidence="6" id="KW-0325">Glycoprotein</keyword>
<feature type="chain" id="PRO_5004528299" evidence="9">
    <location>
        <begin position="19"/>
        <end position="526"/>
    </location>
</feature>
<dbReference type="AlphaFoldDB" id="S5FUT9"/>
<evidence type="ECO:0000256" key="7">
    <source>
        <dbReference type="ARBA" id="ARBA00023288"/>
    </source>
</evidence>
<comment type="subcellular location">
    <subcellularLocation>
        <location evidence="2">Cell membrane</location>
        <topology evidence="2">Lipid-anchor</topology>
        <topology evidence="2">GPI-anchor</topology>
    </subcellularLocation>
</comment>
<evidence type="ECO:0000256" key="6">
    <source>
        <dbReference type="ARBA" id="ARBA00023180"/>
    </source>
</evidence>
<feature type="domain" description="Trypanosome variant surface glycoprotein C-terminal" evidence="11">
    <location>
        <begin position="413"/>
        <end position="525"/>
    </location>
</feature>
<proteinExistence type="evidence at transcript level"/>
<dbReference type="GO" id="GO:0098552">
    <property type="term" value="C:side of membrane"/>
    <property type="evidence" value="ECO:0007669"/>
    <property type="project" value="UniProtKB-KW"/>
</dbReference>
<evidence type="ECO:0000256" key="1">
    <source>
        <dbReference type="ARBA" id="ARBA00002523"/>
    </source>
</evidence>
<dbReference type="InterPro" id="IPR019609">
    <property type="entry name" value="Variant_surf_glycoprt_trypan_C"/>
</dbReference>
<accession>S5FUT9</accession>
<keyword evidence="3" id="KW-1003">Cell membrane</keyword>
<evidence type="ECO:0000256" key="5">
    <source>
        <dbReference type="ARBA" id="ARBA00023136"/>
    </source>
</evidence>
<evidence type="ECO:0000256" key="2">
    <source>
        <dbReference type="ARBA" id="ARBA00004609"/>
    </source>
</evidence>
<evidence type="ECO:0000256" key="4">
    <source>
        <dbReference type="ARBA" id="ARBA00022622"/>
    </source>
</evidence>
<feature type="signal peptide" evidence="9">
    <location>
        <begin position="1"/>
        <end position="18"/>
    </location>
</feature>
<gene>
    <name evidence="12" type="primary">VSG</name>
</gene>
<evidence type="ECO:0000256" key="3">
    <source>
        <dbReference type="ARBA" id="ARBA00022475"/>
    </source>
</evidence>
<dbReference type="EMBL" id="KC434535">
    <property type="protein sequence ID" value="AGQ49879.1"/>
    <property type="molecule type" value="mRNA"/>
</dbReference>
<evidence type="ECO:0000259" key="11">
    <source>
        <dbReference type="Pfam" id="PF10659"/>
    </source>
</evidence>
<dbReference type="VEuPathDB" id="TriTrypDB:Tb427_000437400"/>
<organism evidence="12">
    <name type="scientific">Trypanosoma brucei</name>
    <dbReference type="NCBI Taxonomy" id="5691"/>
    <lineage>
        <taxon>Eukaryota</taxon>
        <taxon>Discoba</taxon>
        <taxon>Euglenozoa</taxon>
        <taxon>Kinetoplastea</taxon>
        <taxon>Metakinetoplastina</taxon>
        <taxon>Trypanosomatida</taxon>
        <taxon>Trypanosomatidae</taxon>
        <taxon>Trypanosoma</taxon>
    </lineage>
</organism>
<dbReference type="VEuPathDB" id="TriTrypDB:Tb427_000531100"/>
<feature type="region of interest" description="Disordered" evidence="8">
    <location>
        <begin position="452"/>
        <end position="489"/>
    </location>
</feature>
<dbReference type="Gene3D" id="3.30.1680.30">
    <property type="match status" value="1"/>
</dbReference>
<comment type="function">
    <text evidence="1">VSG forms a coat on the surface of the parasite. The trypanosome evades the immune response of the host by expressing a series of antigenically distinct VSGs from an estimated 1000 VSG genes.</text>
</comment>
<protein>
    <submittedName>
        <fullName evidence="12">Variant surface glycoprotein</fullName>
    </submittedName>
</protein>
<dbReference type="Gene3D" id="3.90.150.10">
    <property type="entry name" value="Variant Surface Glycoprotein, subunit A domain 1"/>
    <property type="match status" value="1"/>
</dbReference>
<keyword evidence="5" id="KW-0472">Membrane</keyword>
<evidence type="ECO:0000313" key="12">
    <source>
        <dbReference type="EMBL" id="AGQ49879.1"/>
    </source>
</evidence>
<feature type="compositionally biased region" description="Low complexity" evidence="8">
    <location>
        <begin position="456"/>
        <end position="467"/>
    </location>
</feature>
<reference evidence="12" key="2">
    <citation type="submission" date="2013-01" db="EMBL/GenBank/DDBJ databases">
        <authorList>
            <person name="Hall J.P.J."/>
            <person name="Barry J.D."/>
        </authorList>
    </citation>
    <scope>NUCLEOTIDE SEQUENCE</scope>
    <source>
        <strain evidence="12">TREU927/4 GUTat 10.1</strain>
    </source>
</reference>
<evidence type="ECO:0000259" key="10">
    <source>
        <dbReference type="Pfam" id="PF00913"/>
    </source>
</evidence>
<dbReference type="Gene3D" id="1.10.470.10">
    <property type="entry name" value="Variant Surface Glycoprotein, subunit A, domain 2"/>
    <property type="match status" value="1"/>
</dbReference>
<feature type="compositionally biased region" description="Basic and acidic residues" evidence="8">
    <location>
        <begin position="476"/>
        <end position="489"/>
    </location>
</feature>
<dbReference type="VEuPathDB" id="TriTrypDB:Tb927.10.16490"/>
<dbReference type="Pfam" id="PF00913">
    <property type="entry name" value="Trypan_glycop"/>
    <property type="match status" value="1"/>
</dbReference>
<dbReference type="Pfam" id="PF10659">
    <property type="entry name" value="Trypan_glycop_C"/>
    <property type="match status" value="1"/>
</dbReference>
<dbReference type="GO" id="GO:0005886">
    <property type="term" value="C:plasma membrane"/>
    <property type="evidence" value="ECO:0007669"/>
    <property type="project" value="UniProtKB-SubCell"/>
</dbReference>
<feature type="domain" description="Trypanosome variant surface glycoprotein A-type N-terminal" evidence="10">
    <location>
        <begin position="7"/>
        <end position="381"/>
    </location>
</feature>
<keyword evidence="7" id="KW-0449">Lipoprotein</keyword>
<name>S5FUT9_9TRYP</name>
<keyword evidence="9" id="KW-0732">Signal</keyword>
<evidence type="ECO:0000256" key="8">
    <source>
        <dbReference type="SAM" id="MobiDB-lite"/>
    </source>
</evidence>
<keyword evidence="4" id="KW-0336">GPI-anchor</keyword>